<dbReference type="Pfam" id="PF01424">
    <property type="entry name" value="R3H"/>
    <property type="match status" value="1"/>
</dbReference>
<proteinExistence type="predicted"/>
<evidence type="ECO:0008006" key="7">
    <source>
        <dbReference type="Google" id="ProtNLM"/>
    </source>
</evidence>
<feature type="region of interest" description="Disordered" evidence="2">
    <location>
        <begin position="173"/>
        <end position="202"/>
    </location>
</feature>
<evidence type="ECO:0000256" key="1">
    <source>
        <dbReference type="PROSITE-ProRule" id="PRU00023"/>
    </source>
</evidence>
<dbReference type="SMART" id="SM00487">
    <property type="entry name" value="DEXDc"/>
    <property type="match status" value="1"/>
</dbReference>
<dbReference type="SUPFAM" id="SSF82708">
    <property type="entry name" value="R3H domain"/>
    <property type="match status" value="1"/>
</dbReference>
<evidence type="ECO:0000313" key="6">
    <source>
        <dbReference type="Proteomes" id="UP001485043"/>
    </source>
</evidence>
<dbReference type="Gene3D" id="1.25.40.20">
    <property type="entry name" value="Ankyrin repeat-containing domain"/>
    <property type="match status" value="1"/>
</dbReference>
<dbReference type="PROSITE" id="PS51192">
    <property type="entry name" value="HELICASE_ATP_BIND_1"/>
    <property type="match status" value="1"/>
</dbReference>
<dbReference type="GO" id="GO:0004386">
    <property type="term" value="F:helicase activity"/>
    <property type="evidence" value="ECO:0007669"/>
    <property type="project" value="TreeGrafter"/>
</dbReference>
<dbReference type="PANTHER" id="PTHR18934">
    <property type="entry name" value="ATP-DEPENDENT RNA HELICASE"/>
    <property type="match status" value="1"/>
</dbReference>
<dbReference type="InterPro" id="IPR036867">
    <property type="entry name" value="R3H_dom_sf"/>
</dbReference>
<dbReference type="InterPro" id="IPR036770">
    <property type="entry name" value="Ankyrin_rpt-contain_sf"/>
</dbReference>
<dbReference type="SUPFAM" id="SSF48403">
    <property type="entry name" value="Ankyrin repeat"/>
    <property type="match status" value="1"/>
</dbReference>
<dbReference type="PANTHER" id="PTHR18934:SF213">
    <property type="entry name" value="3'-5' RNA HELICASE YTHDC2"/>
    <property type="match status" value="1"/>
</dbReference>
<dbReference type="SUPFAM" id="SSF52540">
    <property type="entry name" value="P-loop containing nucleoside triphosphate hydrolases"/>
    <property type="match status" value="1"/>
</dbReference>
<feature type="region of interest" description="Disordered" evidence="2">
    <location>
        <begin position="419"/>
        <end position="461"/>
    </location>
</feature>
<comment type="caution">
    <text evidence="5">The sequence shown here is derived from an EMBL/GenBank/DDBJ whole genome shotgun (WGS) entry which is preliminary data.</text>
</comment>
<dbReference type="InterPro" id="IPR027417">
    <property type="entry name" value="P-loop_NTPase"/>
</dbReference>
<organism evidence="5 6">
    <name type="scientific">Apatococcus fuscideae</name>
    <dbReference type="NCBI Taxonomy" id="2026836"/>
    <lineage>
        <taxon>Eukaryota</taxon>
        <taxon>Viridiplantae</taxon>
        <taxon>Chlorophyta</taxon>
        <taxon>core chlorophytes</taxon>
        <taxon>Trebouxiophyceae</taxon>
        <taxon>Chlorellales</taxon>
        <taxon>Chlorellaceae</taxon>
        <taxon>Apatococcus</taxon>
    </lineage>
</organism>
<dbReference type="SMART" id="SM00393">
    <property type="entry name" value="R3H"/>
    <property type="match status" value="1"/>
</dbReference>
<evidence type="ECO:0000313" key="5">
    <source>
        <dbReference type="EMBL" id="KAK9846715.1"/>
    </source>
</evidence>
<evidence type="ECO:0000256" key="2">
    <source>
        <dbReference type="SAM" id="MobiDB-lite"/>
    </source>
</evidence>
<dbReference type="Gene3D" id="3.30.1370.50">
    <property type="entry name" value="R3H-like domain"/>
    <property type="match status" value="1"/>
</dbReference>
<dbReference type="InterPro" id="IPR002110">
    <property type="entry name" value="Ankyrin_rpt"/>
</dbReference>
<dbReference type="Gene3D" id="3.40.50.300">
    <property type="entry name" value="P-loop containing nucleotide triphosphate hydrolases"/>
    <property type="match status" value="1"/>
</dbReference>
<dbReference type="Proteomes" id="UP001485043">
    <property type="component" value="Unassembled WGS sequence"/>
</dbReference>
<evidence type="ECO:0000259" key="3">
    <source>
        <dbReference type="PROSITE" id="PS51061"/>
    </source>
</evidence>
<accession>A0AAW1SLU6</accession>
<dbReference type="EMBL" id="JALJOV010001534">
    <property type="protein sequence ID" value="KAK9846715.1"/>
    <property type="molecule type" value="Genomic_DNA"/>
</dbReference>
<sequence length="841" mass="91826">MTPLRATAPCFQPNPVSFDIFLDWQGRSSTTGKLVQMDRAFFNPYVQDAVRIGCLTAAPWLRATGLPRDTLGLLSVCQFYQELALEYLEREDLMGTLQQECAALRCSSTCSPRRWAYRLDAYGGKQPQPCTIVIGASSTPLLQPQAQVWRTLEQQQRRHPLEQQQPLQQSCLGSCSRPEEAAGSGKPTPKPPFFGDTPLPCLSTTRQSWTKRRVGPDQSSCQHVSSRHCGDLVQPAKEPRHVRLECQVLAMSGSRTNTQHGAPTIPNMKAAAPPHTEGNDLVHPLDMSKPRGRGRGSGRGPDFKRAGLRPVTEDSRIFITDQLKAFQQGPDQDLTFPPDLNNDDRAIVHDECKKYGFMSKSYGAGARRAVRVTKLQATDRPKRHLKALKFDLIFNEESRAALDAHLKRFPAQAAELDPLSSTAPSMQPSLQYNGGTSNAGADAQGAGGKGKRRGAATAASMDLAEVGRRRARWERQTQQPHVQAVRASTAILPITAHRQQIMETIEQNQGAGARIMCTQPRRISAISIAQRVAAERGEAVGDNVGHLVRLDAKCNPSTSLVFCTNGVLLRQLTTGQGMEEVTHIVVDEIHERDRFADFLLITLRDLLPAHPKLRLILMSATLHTALFQAYFGGCPIVSVPGFTHPVQDVYLEESFLQPSDEVFERLLEVTGAASLDDMAAVNPAINIAYPGTGATPLMAAAGHGRLTEVMALLANGADPSLKSTNGAVAAEWAQRAGYQEVADILQEHTEAEQAASKVAAEAAALSDYQSLTDADEVDLDLIASLLRFLCSYESDLSQLNGLGNADEGAILVFLPGWDEIMRLRELLESHPPFNLPGRQAS</sequence>
<feature type="region of interest" description="Disordered" evidence="2">
    <location>
        <begin position="254"/>
        <end position="307"/>
    </location>
</feature>
<dbReference type="CDD" id="cd17917">
    <property type="entry name" value="DEXHc_RHA-like"/>
    <property type="match status" value="1"/>
</dbReference>
<keyword evidence="6" id="KW-1185">Reference proteome</keyword>
<feature type="repeat" description="ANK" evidence="1">
    <location>
        <begin position="692"/>
        <end position="724"/>
    </location>
</feature>
<feature type="compositionally biased region" description="Polar residues" evidence="2">
    <location>
        <begin position="419"/>
        <end position="438"/>
    </location>
</feature>
<name>A0AAW1SLU6_9CHLO</name>
<dbReference type="InterPro" id="IPR014001">
    <property type="entry name" value="Helicase_ATP-bd"/>
</dbReference>
<reference evidence="5 6" key="1">
    <citation type="journal article" date="2024" name="Nat. Commun.">
        <title>Phylogenomics reveals the evolutionary origins of lichenization in chlorophyte algae.</title>
        <authorList>
            <person name="Puginier C."/>
            <person name="Libourel C."/>
            <person name="Otte J."/>
            <person name="Skaloud P."/>
            <person name="Haon M."/>
            <person name="Grisel S."/>
            <person name="Petersen M."/>
            <person name="Berrin J.G."/>
            <person name="Delaux P.M."/>
            <person name="Dal Grande F."/>
            <person name="Keller J."/>
        </authorList>
    </citation>
    <scope>NUCLEOTIDE SEQUENCE [LARGE SCALE GENOMIC DNA]</scope>
    <source>
        <strain evidence="5 6">SAG 2523</strain>
    </source>
</reference>
<dbReference type="InterPro" id="IPR001374">
    <property type="entry name" value="R3H_dom"/>
</dbReference>
<feature type="domain" description="Helicase ATP-binding" evidence="4">
    <location>
        <begin position="474"/>
        <end position="640"/>
    </location>
</feature>
<dbReference type="PROSITE" id="PS50088">
    <property type="entry name" value="ANK_REPEAT"/>
    <property type="match status" value="1"/>
</dbReference>
<dbReference type="PROSITE" id="PS50297">
    <property type="entry name" value="ANK_REP_REGION"/>
    <property type="match status" value="1"/>
</dbReference>
<dbReference type="AlphaFoldDB" id="A0AAW1SLU6"/>
<gene>
    <name evidence="5" type="ORF">WJX84_011353</name>
</gene>
<dbReference type="GO" id="GO:0003723">
    <property type="term" value="F:RNA binding"/>
    <property type="evidence" value="ECO:0007669"/>
    <property type="project" value="TreeGrafter"/>
</dbReference>
<keyword evidence="1" id="KW-0040">ANK repeat</keyword>
<dbReference type="PROSITE" id="PS51061">
    <property type="entry name" value="R3H"/>
    <property type="match status" value="1"/>
</dbReference>
<evidence type="ECO:0000259" key="4">
    <source>
        <dbReference type="PROSITE" id="PS51192"/>
    </source>
</evidence>
<protein>
    <recommendedName>
        <fullName evidence="7">RNA helicase</fullName>
    </recommendedName>
</protein>
<feature type="domain" description="R3H" evidence="3">
    <location>
        <begin position="313"/>
        <end position="376"/>
    </location>
</feature>